<organism evidence="5 6">
    <name type="scientific">Crossiella equi</name>
    <dbReference type="NCBI Taxonomy" id="130796"/>
    <lineage>
        <taxon>Bacteria</taxon>
        <taxon>Bacillati</taxon>
        <taxon>Actinomycetota</taxon>
        <taxon>Actinomycetes</taxon>
        <taxon>Pseudonocardiales</taxon>
        <taxon>Pseudonocardiaceae</taxon>
        <taxon>Crossiella</taxon>
    </lineage>
</organism>
<evidence type="ECO:0000313" key="6">
    <source>
        <dbReference type="Proteomes" id="UP001519363"/>
    </source>
</evidence>
<dbReference type="PANTHER" id="PTHR37042">
    <property type="entry name" value="OUTER MEMBRANE PROTEIN RV1973"/>
    <property type="match status" value="1"/>
</dbReference>
<keyword evidence="2 4" id="KW-0472">Membrane</keyword>
<evidence type="ECO:0000256" key="2">
    <source>
        <dbReference type="ARBA" id="ARBA00023136"/>
    </source>
</evidence>
<evidence type="ECO:0000256" key="3">
    <source>
        <dbReference type="SAM" id="MobiDB-lite"/>
    </source>
</evidence>
<feature type="region of interest" description="Disordered" evidence="3">
    <location>
        <begin position="1"/>
        <end position="108"/>
    </location>
</feature>
<reference evidence="5 6" key="1">
    <citation type="submission" date="2021-03" db="EMBL/GenBank/DDBJ databases">
        <title>Sequencing the genomes of 1000 actinobacteria strains.</title>
        <authorList>
            <person name="Klenk H.-P."/>
        </authorList>
    </citation>
    <scope>NUCLEOTIDE SEQUENCE [LARGE SCALE GENOMIC DNA]</scope>
    <source>
        <strain evidence="5 6">DSM 44580</strain>
    </source>
</reference>
<dbReference type="PANTHER" id="PTHR37042:SF4">
    <property type="entry name" value="OUTER MEMBRANE PROTEIN RV1973"/>
    <property type="match status" value="1"/>
</dbReference>
<evidence type="ECO:0000256" key="4">
    <source>
        <dbReference type="SAM" id="Phobius"/>
    </source>
</evidence>
<keyword evidence="6" id="KW-1185">Reference proteome</keyword>
<proteinExistence type="predicted"/>
<feature type="compositionally biased region" description="Low complexity" evidence="3">
    <location>
        <begin position="56"/>
        <end position="76"/>
    </location>
</feature>
<dbReference type="Proteomes" id="UP001519363">
    <property type="component" value="Unassembled WGS sequence"/>
</dbReference>
<feature type="transmembrane region" description="Helical" evidence="4">
    <location>
        <begin position="128"/>
        <end position="149"/>
    </location>
</feature>
<accession>A0ABS5AHT3</accession>
<feature type="compositionally biased region" description="Acidic residues" evidence="3">
    <location>
        <begin position="89"/>
        <end position="98"/>
    </location>
</feature>
<comment type="caution">
    <text evidence="5">The sequence shown here is derived from an EMBL/GenBank/DDBJ whole genome shotgun (WGS) entry which is preliminary data.</text>
</comment>
<dbReference type="RefSeq" id="WP_209707274.1">
    <property type="nucleotide sequence ID" value="NZ_JAGIOO010000001.1"/>
</dbReference>
<evidence type="ECO:0000313" key="5">
    <source>
        <dbReference type="EMBL" id="MBP2476122.1"/>
    </source>
</evidence>
<keyword evidence="4" id="KW-0812">Transmembrane</keyword>
<sequence length="291" mass="31180">MPPIRRNRPTPTPSRHPKVAGANRRPTTARPAEEEPTTSAPAAEPGVELSANGVLAPEPEAAESPRPTPGPRATARAKARTEPKPEAATEPEPEPEPEPAEKPAPAVDLLPPKAKHAKSKPTEPAPKGWLLPVALVLVAAVLTVAGFWFRAEYLQAESGGSNQALVDTARTSEVVGQVTTAIQTVLSYNFAEPTKNEQAAKDVLIGKATQDYDTILTGLRKTGPEQKLVYSTIVRSAAVRVLEDDRAMVLVFADQHSERASDGYRGDTALQVVVNAQQVDGKWKITEIQPR</sequence>
<keyword evidence="4" id="KW-1133">Transmembrane helix</keyword>
<comment type="subcellular location">
    <subcellularLocation>
        <location evidence="1">Membrane</location>
    </subcellularLocation>
</comment>
<evidence type="ECO:0000256" key="1">
    <source>
        <dbReference type="ARBA" id="ARBA00004370"/>
    </source>
</evidence>
<name>A0ABS5AHT3_9PSEU</name>
<protein>
    <submittedName>
        <fullName evidence="5">Mce-associated membrane protein</fullName>
    </submittedName>
</protein>
<dbReference type="EMBL" id="JAGIOO010000001">
    <property type="protein sequence ID" value="MBP2476122.1"/>
    <property type="molecule type" value="Genomic_DNA"/>
</dbReference>
<gene>
    <name evidence="5" type="ORF">JOF53_004994</name>
</gene>